<keyword evidence="3" id="KW-1185">Reference proteome</keyword>
<dbReference type="PANTHER" id="PTHR43591">
    <property type="entry name" value="METHYLTRANSFERASE"/>
    <property type="match status" value="1"/>
</dbReference>
<keyword evidence="2" id="KW-0489">Methyltransferase</keyword>
<dbReference type="GO" id="GO:0032259">
    <property type="term" value="P:methylation"/>
    <property type="evidence" value="ECO:0007669"/>
    <property type="project" value="UniProtKB-KW"/>
</dbReference>
<dbReference type="GO" id="GO:0008757">
    <property type="term" value="F:S-adenosylmethionine-dependent methyltransferase activity"/>
    <property type="evidence" value="ECO:0007669"/>
    <property type="project" value="InterPro"/>
</dbReference>
<gene>
    <name evidence="2" type="ORF">PYK22_00699</name>
</gene>
<reference evidence="2 3" key="1">
    <citation type="submission" date="2013-12" db="EMBL/GenBank/DDBJ databases">
        <authorList>
            <person name="Stott M."/>
        </authorList>
    </citation>
    <scope>NUCLEOTIDE SEQUENCE [LARGE SCALE GENOMIC DNA]</scope>
    <source>
        <strain evidence="2 3">K22</strain>
    </source>
</reference>
<dbReference type="Proteomes" id="UP000031518">
    <property type="component" value="Unassembled WGS sequence"/>
</dbReference>
<evidence type="ECO:0000313" key="2">
    <source>
        <dbReference type="EMBL" id="CDM64704.1"/>
    </source>
</evidence>
<dbReference type="STRING" id="454194.PYK22_00699"/>
<dbReference type="Gene3D" id="3.40.50.150">
    <property type="entry name" value="Vaccinia Virus protein VP39"/>
    <property type="match status" value="1"/>
</dbReference>
<dbReference type="SUPFAM" id="SSF53335">
    <property type="entry name" value="S-adenosyl-L-methionine-dependent methyltransferases"/>
    <property type="match status" value="1"/>
</dbReference>
<sequence>MNTTRPLEHADGVQRLSSQSFAELYEQILVGPLFHPWVDALLQDIDLGPGDRVLDIACGTGIVARIAKERLGSTGTVVGVDVNPQMLAVARSLAPAIDWREGDAGALPLRDGEAFDVVMCQQGFQFFPDRATAAREMHRALVKGGRFGVSTWRPDEEFPVLRELRAIAERHIGPIADRRHSLGDPASLKAILRETGFHDIRSKRFSRTIRFQDGSVFVRLNAMALVGMSTQASTLDDEGRQRTVDAIVNDSAELVRSQSDGAGFHYEIGTNVVLARA</sequence>
<feature type="domain" description="Methyltransferase type 11" evidence="1">
    <location>
        <begin position="54"/>
        <end position="147"/>
    </location>
</feature>
<accession>A0A0B6WWP5</accession>
<dbReference type="InterPro" id="IPR013216">
    <property type="entry name" value="Methyltransf_11"/>
</dbReference>
<keyword evidence="2" id="KW-0808">Transferase</keyword>
<protein>
    <submittedName>
        <fullName evidence="2">Methylase involved in ubiquinone/menaquinone biosynthesis</fullName>
    </submittedName>
</protein>
<evidence type="ECO:0000259" key="1">
    <source>
        <dbReference type="Pfam" id="PF08241"/>
    </source>
</evidence>
<organism evidence="2 3">
    <name type="scientific">Pyrinomonas methylaliphatogenes</name>
    <dbReference type="NCBI Taxonomy" id="454194"/>
    <lineage>
        <taxon>Bacteria</taxon>
        <taxon>Pseudomonadati</taxon>
        <taxon>Acidobacteriota</taxon>
        <taxon>Blastocatellia</taxon>
        <taxon>Blastocatellales</taxon>
        <taxon>Pyrinomonadaceae</taxon>
        <taxon>Pyrinomonas</taxon>
    </lineage>
</organism>
<dbReference type="EMBL" id="CBXV010000002">
    <property type="protein sequence ID" value="CDM64704.1"/>
    <property type="molecule type" value="Genomic_DNA"/>
</dbReference>
<reference evidence="2 3" key="2">
    <citation type="submission" date="2015-01" db="EMBL/GenBank/DDBJ databases">
        <title>Complete genome sequence of Pyrinomonas methylaliphatogenes type strain K22T.</title>
        <authorList>
            <person name="Lee K.C.Y."/>
            <person name="Power J.F."/>
            <person name="Dunfield P.F."/>
            <person name="Morgan X.C."/>
            <person name="Huttenhower C."/>
            <person name="Stott M.B."/>
        </authorList>
    </citation>
    <scope>NUCLEOTIDE SEQUENCE [LARGE SCALE GENOMIC DNA]</scope>
    <source>
        <strain evidence="2 3">K22</strain>
    </source>
</reference>
<dbReference type="RefSeq" id="WP_041974313.1">
    <property type="nucleotide sequence ID" value="NZ_CBXV010000002.1"/>
</dbReference>
<evidence type="ECO:0000313" key="3">
    <source>
        <dbReference type="Proteomes" id="UP000031518"/>
    </source>
</evidence>
<dbReference type="InterPro" id="IPR029063">
    <property type="entry name" value="SAM-dependent_MTases_sf"/>
</dbReference>
<dbReference type="CDD" id="cd02440">
    <property type="entry name" value="AdoMet_MTases"/>
    <property type="match status" value="1"/>
</dbReference>
<dbReference type="Pfam" id="PF08241">
    <property type="entry name" value="Methyltransf_11"/>
    <property type="match status" value="1"/>
</dbReference>
<name>A0A0B6WWP5_9BACT</name>
<keyword evidence="2" id="KW-0830">Ubiquinone</keyword>
<proteinExistence type="predicted"/>
<dbReference type="AlphaFoldDB" id="A0A0B6WWP5"/>
<dbReference type="OrthoDB" id="9784101at2"/>